<dbReference type="Pfam" id="PF14223">
    <property type="entry name" value="Retrotran_gag_2"/>
    <property type="match status" value="1"/>
</dbReference>
<evidence type="ECO:0000313" key="3">
    <source>
        <dbReference type="EMBL" id="RVW59862.1"/>
    </source>
</evidence>
<comment type="caution">
    <text evidence="3">The sequence shown here is derived from an EMBL/GenBank/DDBJ whole genome shotgun (WGS) entry which is preliminary data.</text>
</comment>
<name>A0A438FIS3_VITVI</name>
<protein>
    <recommendedName>
        <fullName evidence="2">Retroviral polymerase SH3-like domain-containing protein</fullName>
    </recommendedName>
</protein>
<dbReference type="Pfam" id="PF25597">
    <property type="entry name" value="SH3_retrovirus"/>
    <property type="match status" value="1"/>
</dbReference>
<feature type="domain" description="Retroviral polymerase SH3-like" evidence="2">
    <location>
        <begin position="402"/>
        <end position="456"/>
    </location>
</feature>
<reference evidence="3 4" key="1">
    <citation type="journal article" date="2018" name="PLoS Genet.">
        <title>Population sequencing reveals clonal diversity and ancestral inbreeding in the grapevine cultivar Chardonnay.</title>
        <authorList>
            <person name="Roach M.J."/>
            <person name="Johnson D.L."/>
            <person name="Bohlmann J."/>
            <person name="van Vuuren H.J."/>
            <person name="Jones S.J."/>
            <person name="Pretorius I.S."/>
            <person name="Schmidt S.A."/>
            <person name="Borneman A.R."/>
        </authorList>
    </citation>
    <scope>NUCLEOTIDE SEQUENCE [LARGE SCALE GENOMIC DNA]</scope>
    <source>
        <strain evidence="4">cv. Chardonnay</strain>
        <tissue evidence="3">Leaf</tissue>
    </source>
</reference>
<dbReference type="PANTHER" id="PTHR35317">
    <property type="entry name" value="OS04G0629600 PROTEIN"/>
    <property type="match status" value="1"/>
</dbReference>
<feature type="region of interest" description="Disordered" evidence="1">
    <location>
        <begin position="457"/>
        <end position="478"/>
    </location>
</feature>
<gene>
    <name evidence="3" type="ORF">CK203_103965</name>
</gene>
<dbReference type="EMBL" id="QGNW01000875">
    <property type="protein sequence ID" value="RVW59862.1"/>
    <property type="molecule type" value="Genomic_DNA"/>
</dbReference>
<organism evidence="3 4">
    <name type="scientific">Vitis vinifera</name>
    <name type="common">Grape</name>
    <dbReference type="NCBI Taxonomy" id="29760"/>
    <lineage>
        <taxon>Eukaryota</taxon>
        <taxon>Viridiplantae</taxon>
        <taxon>Streptophyta</taxon>
        <taxon>Embryophyta</taxon>
        <taxon>Tracheophyta</taxon>
        <taxon>Spermatophyta</taxon>
        <taxon>Magnoliopsida</taxon>
        <taxon>eudicotyledons</taxon>
        <taxon>Gunneridae</taxon>
        <taxon>Pentapetalae</taxon>
        <taxon>rosids</taxon>
        <taxon>Vitales</taxon>
        <taxon>Vitaceae</taxon>
        <taxon>Viteae</taxon>
        <taxon>Vitis</taxon>
    </lineage>
</organism>
<evidence type="ECO:0000256" key="1">
    <source>
        <dbReference type="SAM" id="MobiDB-lite"/>
    </source>
</evidence>
<sequence length="478" mass="56098">MLSLIFLSFTSKSFKEKIEIKFGRDFKHVPEDEGMLERIATCTLAKKAWDIFQVTHKGSNAMKVSKLQMLTSMFETIRMEDHENFGEFHAKLMDIGNSSFNLGEPIPNSKVIRKILRSFLEIFRAKVTTIEESKDVDSLKVNELESLAFENEDDEKMSDGEVARFARKFKKYMKFRKYKKKSKEDVKKWNNSMGKSRVKDKKKDKRVKKEFEVECFKCGGKVHYAIECLSKKKERRQCKSLRVTQNHVNQVKKNLMQVRNVLTLQPLWQVSLRNHSRKRFLVSLGEKSFDKRGLGFVDEITTSSSGKTIFVKPCEGVLPKKTPSKMKLHFSHCTKIGHTIDRCYAMMFESFQRKLTNLMNESFTLRNRLLQGGKRVFKTRKTCYELWKGKKPSVKYFRVFGSRCYVLKDHENLGKFEFKVKEEIFLGYYSKIQAYTVYILSSKCMVESINVIVDDRGSRSRECDEDEKLSQEEEKKEK</sequence>
<evidence type="ECO:0000259" key="2">
    <source>
        <dbReference type="Pfam" id="PF25597"/>
    </source>
</evidence>
<evidence type="ECO:0000313" key="4">
    <source>
        <dbReference type="Proteomes" id="UP000288805"/>
    </source>
</evidence>
<dbReference type="PANTHER" id="PTHR35317:SF35">
    <property type="entry name" value="DUF4219 DOMAIN-CONTAINING PROTEIN"/>
    <property type="match status" value="1"/>
</dbReference>
<dbReference type="AlphaFoldDB" id="A0A438FIS3"/>
<accession>A0A438FIS3</accession>
<dbReference type="InterPro" id="IPR057670">
    <property type="entry name" value="SH3_retrovirus"/>
</dbReference>
<dbReference type="Proteomes" id="UP000288805">
    <property type="component" value="Unassembled WGS sequence"/>
</dbReference>
<proteinExistence type="predicted"/>